<dbReference type="InterPro" id="IPR015866">
    <property type="entry name" value="Ser-tRNA-synth_1_N"/>
</dbReference>
<dbReference type="GO" id="GO:0004828">
    <property type="term" value="F:serine-tRNA ligase activity"/>
    <property type="evidence" value="ECO:0007669"/>
    <property type="project" value="UniProtKB-UniRule"/>
</dbReference>
<keyword evidence="17" id="KW-1185">Reference proteome</keyword>
<evidence type="ECO:0000256" key="6">
    <source>
        <dbReference type="ARBA" id="ARBA00022741"/>
    </source>
</evidence>
<dbReference type="InterPro" id="IPR033729">
    <property type="entry name" value="SerRS_core"/>
</dbReference>
<comment type="pathway">
    <text evidence="2 12">Aminoacyl-tRNA biosynthesis; selenocysteinyl-tRNA(Sec) biosynthesis; L-seryl-tRNA(Sec) from L-serine and tRNA(Sec): step 1/1.</text>
</comment>
<comment type="function">
    <text evidence="12">Catalyzes the attachment of serine to tRNA(Ser). Is also able to aminoacylate tRNA(Sec) with serine, to form the misacylated tRNA L-seryl-tRNA(Sec), which will be further converted into selenocysteinyl-tRNA(Sec).</text>
</comment>
<evidence type="ECO:0000313" key="17">
    <source>
        <dbReference type="Proteomes" id="UP000620133"/>
    </source>
</evidence>
<dbReference type="Gene3D" id="3.30.930.10">
    <property type="entry name" value="Bira Bifunctional Protein, Domain 2"/>
    <property type="match status" value="1"/>
</dbReference>
<dbReference type="InterPro" id="IPR010978">
    <property type="entry name" value="tRNA-bd_arm"/>
</dbReference>
<keyword evidence="6 12" id="KW-0547">Nucleotide-binding</keyword>
<evidence type="ECO:0000256" key="1">
    <source>
        <dbReference type="ARBA" id="ARBA00004496"/>
    </source>
</evidence>
<dbReference type="GO" id="GO:0005524">
    <property type="term" value="F:ATP binding"/>
    <property type="evidence" value="ECO:0007669"/>
    <property type="project" value="UniProtKB-UniRule"/>
</dbReference>
<dbReference type="EMBL" id="AP024412">
    <property type="protein sequence ID" value="BCR35122.1"/>
    <property type="molecule type" value="Genomic_DNA"/>
</dbReference>
<dbReference type="InterPro" id="IPR002317">
    <property type="entry name" value="Ser-tRNA-ligase_type_1"/>
</dbReference>
<evidence type="ECO:0000256" key="5">
    <source>
        <dbReference type="ARBA" id="ARBA00022598"/>
    </source>
</evidence>
<feature type="binding site" evidence="12 14">
    <location>
        <begin position="264"/>
        <end position="266"/>
    </location>
    <ligand>
        <name>ATP</name>
        <dbReference type="ChEBI" id="CHEBI:30616"/>
    </ligand>
</feature>
<evidence type="ECO:0000313" key="16">
    <source>
        <dbReference type="EMBL" id="BCR35122.1"/>
    </source>
</evidence>
<dbReference type="PIRSF" id="PIRSF001529">
    <property type="entry name" value="Ser-tRNA-synth_IIa"/>
    <property type="match status" value="1"/>
</dbReference>
<dbReference type="InterPro" id="IPR042103">
    <property type="entry name" value="SerRS_1_N_sf"/>
</dbReference>
<dbReference type="GO" id="GO:0006434">
    <property type="term" value="P:seryl-tRNA aminoacylation"/>
    <property type="evidence" value="ECO:0007669"/>
    <property type="project" value="UniProtKB-UniRule"/>
</dbReference>
<dbReference type="UniPathway" id="UPA00906">
    <property type="reaction ID" value="UER00895"/>
</dbReference>
<comment type="catalytic activity">
    <reaction evidence="11 12">
        <text>tRNA(Ser) + L-serine + ATP = L-seryl-tRNA(Ser) + AMP + diphosphate + H(+)</text>
        <dbReference type="Rhea" id="RHEA:12292"/>
        <dbReference type="Rhea" id="RHEA-COMP:9669"/>
        <dbReference type="Rhea" id="RHEA-COMP:9703"/>
        <dbReference type="ChEBI" id="CHEBI:15378"/>
        <dbReference type="ChEBI" id="CHEBI:30616"/>
        <dbReference type="ChEBI" id="CHEBI:33019"/>
        <dbReference type="ChEBI" id="CHEBI:33384"/>
        <dbReference type="ChEBI" id="CHEBI:78442"/>
        <dbReference type="ChEBI" id="CHEBI:78533"/>
        <dbReference type="ChEBI" id="CHEBI:456215"/>
        <dbReference type="EC" id="6.1.1.11"/>
    </reaction>
</comment>
<comment type="subunit">
    <text evidence="12">Homodimer. The tRNA molecule binds across the dimer.</text>
</comment>
<keyword evidence="4 12" id="KW-0963">Cytoplasm</keyword>
<dbReference type="Pfam" id="PF02403">
    <property type="entry name" value="Seryl_tRNA_N"/>
    <property type="match status" value="1"/>
</dbReference>
<dbReference type="RefSeq" id="WP_176238998.1">
    <property type="nucleotide sequence ID" value="NZ_AP024412.1"/>
</dbReference>
<name>A0A7U9TH57_9MOLU</name>
<evidence type="ECO:0000256" key="8">
    <source>
        <dbReference type="ARBA" id="ARBA00022917"/>
    </source>
</evidence>
<comment type="similarity">
    <text evidence="3 12">Belongs to the class-II aminoacyl-tRNA synthetase family. Type-1 seryl-tRNA synthetase subfamily.</text>
</comment>
<reference evidence="16" key="1">
    <citation type="submission" date="2021-01" db="EMBL/GenBank/DDBJ databases">
        <title>Draft genome sequence of Acholeplasmataceae bacterium strain Mahy22.</title>
        <authorList>
            <person name="Watanabe M."/>
            <person name="Kojima H."/>
            <person name="Fukui M."/>
        </authorList>
    </citation>
    <scope>NUCLEOTIDE SEQUENCE</scope>
    <source>
        <strain evidence="16">Mahy22</strain>
    </source>
</reference>
<dbReference type="SUPFAM" id="SSF55681">
    <property type="entry name" value="Class II aaRS and biotin synthetases"/>
    <property type="match status" value="1"/>
</dbReference>
<dbReference type="PANTHER" id="PTHR43697:SF1">
    <property type="entry name" value="SERINE--TRNA LIGASE"/>
    <property type="match status" value="1"/>
</dbReference>
<keyword evidence="7 12" id="KW-0067">ATP-binding</keyword>
<dbReference type="InterPro" id="IPR006195">
    <property type="entry name" value="aa-tRNA-synth_II"/>
</dbReference>
<feature type="binding site" evidence="12 14">
    <location>
        <begin position="351"/>
        <end position="354"/>
    </location>
    <ligand>
        <name>ATP</name>
        <dbReference type="ChEBI" id="CHEBI:30616"/>
    </ligand>
</feature>
<evidence type="ECO:0000256" key="2">
    <source>
        <dbReference type="ARBA" id="ARBA00005045"/>
    </source>
</evidence>
<gene>
    <name evidence="12 16" type="primary">serS</name>
    <name evidence="16" type="ORF">MPAN_000150</name>
</gene>
<evidence type="ECO:0000256" key="11">
    <source>
        <dbReference type="ARBA" id="ARBA00048823"/>
    </source>
</evidence>
<organism evidence="16 17">
    <name type="scientific">Mariniplasma anaerobium</name>
    <dbReference type="NCBI Taxonomy" id="2735436"/>
    <lineage>
        <taxon>Bacteria</taxon>
        <taxon>Bacillati</taxon>
        <taxon>Mycoplasmatota</taxon>
        <taxon>Mollicutes</taxon>
        <taxon>Acholeplasmatales</taxon>
        <taxon>Acholeplasmataceae</taxon>
        <taxon>Mariniplasma</taxon>
    </lineage>
</organism>
<dbReference type="CDD" id="cd00770">
    <property type="entry name" value="SerRS_core"/>
    <property type="match status" value="1"/>
</dbReference>
<feature type="binding site" evidence="12">
    <location>
        <position position="387"/>
    </location>
    <ligand>
        <name>L-serine</name>
        <dbReference type="ChEBI" id="CHEBI:33384"/>
    </ligand>
</feature>
<dbReference type="PANTHER" id="PTHR43697">
    <property type="entry name" value="SERYL-TRNA SYNTHETASE"/>
    <property type="match status" value="1"/>
</dbReference>
<dbReference type="GO" id="GO:0005737">
    <property type="term" value="C:cytoplasm"/>
    <property type="evidence" value="ECO:0007669"/>
    <property type="project" value="UniProtKB-SubCell"/>
</dbReference>
<dbReference type="AlphaFoldDB" id="A0A7U9TH57"/>
<dbReference type="EC" id="6.1.1.11" evidence="12"/>
<evidence type="ECO:0000256" key="12">
    <source>
        <dbReference type="HAMAP-Rule" id="MF_00176"/>
    </source>
</evidence>
<feature type="binding site" evidence="12">
    <location>
        <begin position="233"/>
        <end position="235"/>
    </location>
    <ligand>
        <name>L-serine</name>
        <dbReference type="ChEBI" id="CHEBI:33384"/>
    </ligand>
</feature>
<feature type="binding site" evidence="13">
    <location>
        <position position="233"/>
    </location>
    <ligand>
        <name>L-serine</name>
        <dbReference type="ChEBI" id="CHEBI:33384"/>
    </ligand>
</feature>
<dbReference type="SUPFAM" id="SSF46589">
    <property type="entry name" value="tRNA-binding arm"/>
    <property type="match status" value="1"/>
</dbReference>
<comment type="subcellular location">
    <subcellularLocation>
        <location evidence="1 12">Cytoplasm</location>
    </subcellularLocation>
</comment>
<dbReference type="Proteomes" id="UP000620133">
    <property type="component" value="Chromosome"/>
</dbReference>
<evidence type="ECO:0000256" key="10">
    <source>
        <dbReference type="ARBA" id="ARBA00047929"/>
    </source>
</evidence>
<dbReference type="GO" id="GO:0016260">
    <property type="term" value="P:selenocysteine biosynthetic process"/>
    <property type="evidence" value="ECO:0007669"/>
    <property type="project" value="UniProtKB-UniRule"/>
</dbReference>
<protein>
    <recommendedName>
        <fullName evidence="12">Serine--tRNA ligase</fullName>
        <ecNumber evidence="12">6.1.1.11</ecNumber>
    </recommendedName>
    <alternativeName>
        <fullName evidence="12">Seryl-tRNA synthetase</fullName>
        <shortName evidence="12">SerRS</shortName>
    </alternativeName>
    <alternativeName>
        <fullName evidence="12">Seryl-tRNA(Ser/Sec) synthetase</fullName>
    </alternativeName>
</protein>
<evidence type="ECO:0000259" key="15">
    <source>
        <dbReference type="PROSITE" id="PS50862"/>
    </source>
</evidence>
<dbReference type="KEGG" id="manr:MPAN_000150"/>
<keyword evidence="5 12" id="KW-0436">Ligase</keyword>
<accession>A0A7U9TH57</accession>
<feature type="binding site" evidence="13">
    <location>
        <position position="264"/>
    </location>
    <ligand>
        <name>L-serine</name>
        <dbReference type="ChEBI" id="CHEBI:33384"/>
    </ligand>
</feature>
<dbReference type="InterPro" id="IPR002314">
    <property type="entry name" value="aa-tRNA-synt_IIb"/>
</dbReference>
<dbReference type="Pfam" id="PF00587">
    <property type="entry name" value="tRNA-synt_2b"/>
    <property type="match status" value="1"/>
</dbReference>
<evidence type="ECO:0000256" key="4">
    <source>
        <dbReference type="ARBA" id="ARBA00022490"/>
    </source>
</evidence>
<evidence type="ECO:0000256" key="7">
    <source>
        <dbReference type="ARBA" id="ARBA00022840"/>
    </source>
</evidence>
<dbReference type="PRINTS" id="PR00981">
    <property type="entry name" value="TRNASYNTHSER"/>
</dbReference>
<dbReference type="PROSITE" id="PS50862">
    <property type="entry name" value="AA_TRNA_LIGASE_II"/>
    <property type="match status" value="1"/>
</dbReference>
<evidence type="ECO:0000256" key="13">
    <source>
        <dbReference type="PIRSR" id="PIRSR001529-1"/>
    </source>
</evidence>
<comment type="caution">
    <text evidence="12">Lacks conserved residue(s) required for the propagation of feature annotation.</text>
</comment>
<evidence type="ECO:0000256" key="14">
    <source>
        <dbReference type="PIRSR" id="PIRSR001529-2"/>
    </source>
</evidence>
<dbReference type="Gene3D" id="1.10.287.40">
    <property type="entry name" value="Serine-tRNA synthetase, tRNA binding domain"/>
    <property type="match status" value="1"/>
</dbReference>
<feature type="binding site" evidence="12 13">
    <location>
        <position position="287"/>
    </location>
    <ligand>
        <name>L-serine</name>
        <dbReference type="ChEBI" id="CHEBI:33384"/>
    </ligand>
</feature>
<keyword evidence="9 12" id="KW-0030">Aminoacyl-tRNA synthetase</keyword>
<dbReference type="InterPro" id="IPR045864">
    <property type="entry name" value="aa-tRNA-synth_II/BPL/LPL"/>
</dbReference>
<evidence type="ECO:0000256" key="9">
    <source>
        <dbReference type="ARBA" id="ARBA00023146"/>
    </source>
</evidence>
<comment type="domain">
    <text evidence="12">Consists of two distinct domains, a catalytic core and a N-terminal extension that is involved in tRNA binding.</text>
</comment>
<keyword evidence="8 12" id="KW-0648">Protein biosynthesis</keyword>
<dbReference type="HAMAP" id="MF_00176">
    <property type="entry name" value="Ser_tRNA_synth_type1"/>
    <property type="match status" value="1"/>
</dbReference>
<evidence type="ECO:0000256" key="3">
    <source>
        <dbReference type="ARBA" id="ARBA00010728"/>
    </source>
</evidence>
<feature type="domain" description="Aminoacyl-transfer RNA synthetases class-II family profile" evidence="15">
    <location>
        <begin position="139"/>
        <end position="412"/>
    </location>
</feature>
<feature type="binding site" evidence="13">
    <location>
        <position position="385"/>
    </location>
    <ligand>
        <name>L-serine</name>
        <dbReference type="ChEBI" id="CHEBI:33384"/>
    </ligand>
</feature>
<comment type="catalytic activity">
    <reaction evidence="10 12">
        <text>tRNA(Sec) + L-serine + ATP = L-seryl-tRNA(Sec) + AMP + diphosphate + H(+)</text>
        <dbReference type="Rhea" id="RHEA:42580"/>
        <dbReference type="Rhea" id="RHEA-COMP:9742"/>
        <dbReference type="Rhea" id="RHEA-COMP:10128"/>
        <dbReference type="ChEBI" id="CHEBI:15378"/>
        <dbReference type="ChEBI" id="CHEBI:30616"/>
        <dbReference type="ChEBI" id="CHEBI:33019"/>
        <dbReference type="ChEBI" id="CHEBI:33384"/>
        <dbReference type="ChEBI" id="CHEBI:78442"/>
        <dbReference type="ChEBI" id="CHEBI:78533"/>
        <dbReference type="ChEBI" id="CHEBI:456215"/>
        <dbReference type="EC" id="6.1.1.11"/>
    </reaction>
</comment>
<dbReference type="NCBIfam" id="TIGR00414">
    <property type="entry name" value="serS"/>
    <property type="match status" value="1"/>
</dbReference>
<proteinExistence type="inferred from homology"/>
<sequence length="425" mass="48785">MLDLKYVTEHIDQVVERLSQRNGDFSYLYELVTLQDQRKEFISSVESKKALRNESSKKIGELKRNKQDATHILDQVKDLGDEIKTLDEKLKDIELKIFDILANTPNLCHESIPVGKDENDNLEIKKVGTPKTFDFEVVDHVELGEKLDILDFERAAKITGTRFVVDKGLGARLERSLIQFMMDLHSRHNDYTEIIPPFIVNEQSMFATGQFPKFREDSFRLELKDQNYYLNPTAEVPTINLYRDEILDGTKLPLKYCSFTTAFRSEAGSAGRDTRGILRQHQFNKVELIKFSTPEDSYNELESMLLDSEEVLKQLGLPYRVVSLCTGDIGFGMAKTYDIEVWIPSQHKYREIGSISNAEDFQARRANIRFKRTKDSKTEYVHTLNGSGLAVGRTMIAIMENYQNKDGSITIPEVLVPYMGVKVIN</sequence>